<evidence type="ECO:0000256" key="2">
    <source>
        <dbReference type="SAM" id="Phobius"/>
    </source>
</evidence>
<dbReference type="RefSeq" id="WP_193927145.1">
    <property type="nucleotide sequence ID" value="NZ_JADEYC010000007.1"/>
</dbReference>
<feature type="transmembrane region" description="Helical" evidence="2">
    <location>
        <begin position="252"/>
        <end position="285"/>
    </location>
</feature>
<keyword evidence="2" id="KW-0812">Transmembrane</keyword>
<gene>
    <name evidence="4" type="ORF">IQ251_04510</name>
</gene>
<feature type="transmembrane region" description="Helical" evidence="2">
    <location>
        <begin position="297"/>
        <end position="315"/>
    </location>
</feature>
<dbReference type="AlphaFoldDB" id="A0A929B5R5"/>
<keyword evidence="2" id="KW-1133">Transmembrane helix</keyword>
<dbReference type="Pfam" id="PF07158">
    <property type="entry name" value="MatC_N"/>
    <property type="match status" value="1"/>
</dbReference>
<accession>A0A929B5R5</accession>
<feature type="transmembrane region" description="Helical" evidence="2">
    <location>
        <begin position="418"/>
        <end position="439"/>
    </location>
</feature>
<sequence length="440" mass="44730">MTVHVLSLLLLALMFVVGSLWSVNLGILALVAAFLVGSGFGGLDADAVLSGFPSDLFVLLVGVTYLFGIAQRNGTLNRVVEAGMRLAGGRRAAIPWLMFVLTAFVAAAGALSSAAVAIVAPLAMRIAEQHRLNPLLLGLMVVQGATAGSFSPLSPFGAITSDLLRATSLPADPGGLFRNSFLFNLALACVVFCVFGGLRLLRAVVPAERAVAVGAGAGASGGGHPGDGDPDTAAPGGGDGAERGRLTTEQLLTLLGIVSLIAGAAVFRLDVGFTALTIGLLLTAFGPDRYAETVKDLPWSAVLLVCGVLTYVGVLEEIGTIDVLGELITVGGSPLLSALAASYIGGFISAFASTAGVLGASIPLTVPLLEAGLLPVTGTITAVAIASSVVDVSPLSTNGALLVANQRSMAPKLFFRRLLLWSVPVIVLAPVLAWLVFVVL</sequence>
<feature type="transmembrane region" description="Helical" evidence="2">
    <location>
        <begin position="372"/>
        <end position="397"/>
    </location>
</feature>
<dbReference type="InterPro" id="IPR009827">
    <property type="entry name" value="MatC_N"/>
</dbReference>
<dbReference type="Proteomes" id="UP000598360">
    <property type="component" value="Unassembled WGS sequence"/>
</dbReference>
<evidence type="ECO:0000313" key="5">
    <source>
        <dbReference type="Proteomes" id="UP000598360"/>
    </source>
</evidence>
<feature type="transmembrane region" description="Helical" evidence="2">
    <location>
        <begin position="48"/>
        <end position="70"/>
    </location>
</feature>
<keyword evidence="5" id="KW-1185">Reference proteome</keyword>
<comment type="caution">
    <text evidence="4">The sequence shown here is derived from an EMBL/GenBank/DDBJ whole genome shotgun (WGS) entry which is preliminary data.</text>
</comment>
<organism evidence="4 5">
    <name type="scientific">Saccharopolyspora montiporae</name>
    <dbReference type="NCBI Taxonomy" id="2781240"/>
    <lineage>
        <taxon>Bacteria</taxon>
        <taxon>Bacillati</taxon>
        <taxon>Actinomycetota</taxon>
        <taxon>Actinomycetes</taxon>
        <taxon>Pseudonocardiales</taxon>
        <taxon>Pseudonocardiaceae</taxon>
        <taxon>Saccharopolyspora</taxon>
    </lineage>
</organism>
<feature type="transmembrane region" description="Helical" evidence="2">
    <location>
        <begin position="93"/>
        <end position="123"/>
    </location>
</feature>
<evidence type="ECO:0000259" key="3">
    <source>
        <dbReference type="Pfam" id="PF07158"/>
    </source>
</evidence>
<evidence type="ECO:0000313" key="4">
    <source>
        <dbReference type="EMBL" id="MBE9373709.1"/>
    </source>
</evidence>
<feature type="domain" description="Dicarboxylate carrier MatC N-terminal" evidence="3">
    <location>
        <begin position="1"/>
        <end position="149"/>
    </location>
</feature>
<dbReference type="EMBL" id="JADEYC010000007">
    <property type="protein sequence ID" value="MBE9373709.1"/>
    <property type="molecule type" value="Genomic_DNA"/>
</dbReference>
<reference evidence="4" key="1">
    <citation type="submission" date="2020-10" db="EMBL/GenBank/DDBJ databases">
        <title>Diversity and distribution of actinomycetes associated with coral in the coast of Hainan.</title>
        <authorList>
            <person name="Li F."/>
        </authorList>
    </citation>
    <scope>NUCLEOTIDE SEQUENCE</scope>
    <source>
        <strain evidence="4">HNM0983</strain>
    </source>
</reference>
<keyword evidence="2" id="KW-0472">Membrane</keyword>
<feature type="transmembrane region" description="Helical" evidence="2">
    <location>
        <begin position="181"/>
        <end position="201"/>
    </location>
</feature>
<feature type="transmembrane region" description="Helical" evidence="2">
    <location>
        <begin position="6"/>
        <end position="36"/>
    </location>
</feature>
<feature type="region of interest" description="Disordered" evidence="1">
    <location>
        <begin position="218"/>
        <end position="240"/>
    </location>
</feature>
<name>A0A929B5R5_9PSEU</name>
<proteinExistence type="predicted"/>
<protein>
    <submittedName>
        <fullName evidence="4">SLC13 family permease</fullName>
    </submittedName>
</protein>
<evidence type="ECO:0000256" key="1">
    <source>
        <dbReference type="SAM" id="MobiDB-lite"/>
    </source>
</evidence>
<feature type="transmembrane region" description="Helical" evidence="2">
    <location>
        <begin position="327"/>
        <end position="352"/>
    </location>
</feature>